<accession>A0A517PMC9</accession>
<proteinExistence type="predicted"/>
<evidence type="ECO:0000313" key="3">
    <source>
        <dbReference type="Proteomes" id="UP000320421"/>
    </source>
</evidence>
<gene>
    <name evidence="2" type="ORF">HG66A1_23090</name>
</gene>
<dbReference type="Proteomes" id="UP000320421">
    <property type="component" value="Chromosome"/>
</dbReference>
<dbReference type="RefSeq" id="WP_145183455.1">
    <property type="nucleotide sequence ID" value="NZ_CP036266.1"/>
</dbReference>
<dbReference type="EMBL" id="CP036266">
    <property type="protein sequence ID" value="QDT20523.1"/>
    <property type="molecule type" value="Genomic_DNA"/>
</dbReference>
<protein>
    <submittedName>
        <fullName evidence="2">Uncharacterized protein</fullName>
    </submittedName>
</protein>
<sequence>MCPQQTGATVGSSDSAWVQTTAGRRAHLKNHEARAKGLTSGDAQERCDSRLARSSEARRDTFHDAREPSPKIISSEYFKIVNSDILNFQKIGNLRVDMNILVHICFFNSFFWRYRDGQIYF</sequence>
<dbReference type="AlphaFoldDB" id="A0A517PMC9"/>
<evidence type="ECO:0000256" key="1">
    <source>
        <dbReference type="SAM" id="MobiDB-lite"/>
    </source>
</evidence>
<feature type="compositionally biased region" description="Basic and acidic residues" evidence="1">
    <location>
        <begin position="43"/>
        <end position="67"/>
    </location>
</feature>
<name>A0A517PMC9_9PLAN</name>
<keyword evidence="3" id="KW-1185">Reference proteome</keyword>
<evidence type="ECO:0000313" key="2">
    <source>
        <dbReference type="EMBL" id="QDT20523.1"/>
    </source>
</evidence>
<feature type="region of interest" description="Disordered" evidence="1">
    <location>
        <begin position="25"/>
        <end position="67"/>
    </location>
</feature>
<organism evidence="2 3">
    <name type="scientific">Gimesia chilikensis</name>
    <dbReference type="NCBI Taxonomy" id="2605989"/>
    <lineage>
        <taxon>Bacteria</taxon>
        <taxon>Pseudomonadati</taxon>
        <taxon>Planctomycetota</taxon>
        <taxon>Planctomycetia</taxon>
        <taxon>Planctomycetales</taxon>
        <taxon>Planctomycetaceae</taxon>
        <taxon>Gimesia</taxon>
    </lineage>
</organism>
<reference evidence="2 3" key="1">
    <citation type="submission" date="2019-02" db="EMBL/GenBank/DDBJ databases">
        <title>Deep-cultivation of Planctomycetes and their phenomic and genomic characterization uncovers novel biology.</title>
        <authorList>
            <person name="Wiegand S."/>
            <person name="Jogler M."/>
            <person name="Boedeker C."/>
            <person name="Pinto D."/>
            <person name="Vollmers J."/>
            <person name="Rivas-Marin E."/>
            <person name="Kohn T."/>
            <person name="Peeters S.H."/>
            <person name="Heuer A."/>
            <person name="Rast P."/>
            <person name="Oberbeckmann S."/>
            <person name="Bunk B."/>
            <person name="Jeske O."/>
            <person name="Meyerdierks A."/>
            <person name="Storesund J.E."/>
            <person name="Kallscheuer N."/>
            <person name="Luecker S."/>
            <person name="Lage O.M."/>
            <person name="Pohl T."/>
            <person name="Merkel B.J."/>
            <person name="Hornburger P."/>
            <person name="Mueller R.-W."/>
            <person name="Bruemmer F."/>
            <person name="Labrenz M."/>
            <person name="Spormann A.M."/>
            <person name="Op den Camp H."/>
            <person name="Overmann J."/>
            <person name="Amann R."/>
            <person name="Jetten M.S.M."/>
            <person name="Mascher T."/>
            <person name="Medema M.H."/>
            <person name="Devos D.P."/>
            <person name="Kaster A.-K."/>
            <person name="Ovreas L."/>
            <person name="Rohde M."/>
            <person name="Galperin M.Y."/>
            <person name="Jogler C."/>
        </authorList>
    </citation>
    <scope>NUCLEOTIDE SEQUENCE [LARGE SCALE GENOMIC DNA]</scope>
    <source>
        <strain evidence="2 3">HG66A1</strain>
    </source>
</reference>